<dbReference type="PANTHER" id="PTHR32329:SF2">
    <property type="entry name" value="BIFUNCTIONAL PROTEIN [INCLUDES 2-HYDROXYACYL-COA DEHYDRATASE (N-TER) AND ITS ACTIVATOR DOMAIN (C_TERM)"/>
    <property type="match status" value="1"/>
</dbReference>
<keyword evidence="3" id="KW-1185">Reference proteome</keyword>
<evidence type="ECO:0000313" key="2">
    <source>
        <dbReference type="EMBL" id="QXM07416.1"/>
    </source>
</evidence>
<sequence length="336" mass="38960">MRMKIGIPRGLFYYYYYPLWTKFFETLGAEVIVSGKTNKQIIDSGVQHTVDDACLPVKIYHGHVMDLKDKVDLIFVPKIMSIYKGEYICPKFCGLPEMIKSSLKDLPPIIDTTIDFHKSKKKLLKTVYEIGKYVTHDKNKIHFAFEQSLKQHKAYMDYMKKGILPTDIDGSKRLQCIHSCKNKKKILLLGHPYNIYDAYLSMNIIEKLRKNHLHVMTQDTFDTRIINEKAATMDKKMFWSFGRKVLGAALYAMEQKDIQGIIYLSSFGCGIDSVIADIIERRTRRNADKPFILLTLDEHTGEAGIDTRIEAFVDMIQWREKNENYISTHGKYVSTN</sequence>
<accession>A0ABX8RKJ6</accession>
<evidence type="ECO:0000313" key="3">
    <source>
        <dbReference type="Proteomes" id="UP000886818"/>
    </source>
</evidence>
<name>A0ABX8RKJ6_9CLOT</name>
<dbReference type="Pfam" id="PF09989">
    <property type="entry name" value="DUF2229"/>
    <property type="match status" value="1"/>
</dbReference>
<dbReference type="EMBL" id="CP078093">
    <property type="protein sequence ID" value="QXM07416.1"/>
    <property type="molecule type" value="Genomic_DNA"/>
</dbReference>
<protein>
    <submittedName>
        <fullName evidence="2">2-hydroxyacyl-CoA dehydratase</fullName>
    </submittedName>
</protein>
<reference evidence="2" key="1">
    <citation type="submission" date="2021-07" db="EMBL/GenBank/DDBJ databases">
        <title>Complete genome sequence of Crassaminicella sp. 143-21, isolated from a deep-sea hydrothermal vent.</title>
        <authorList>
            <person name="Li X."/>
        </authorList>
    </citation>
    <scope>NUCLEOTIDE SEQUENCE</scope>
    <source>
        <strain evidence="2">143-21</strain>
    </source>
</reference>
<dbReference type="InterPro" id="IPR018709">
    <property type="entry name" value="CoA_activase_DUF2229"/>
</dbReference>
<dbReference type="Proteomes" id="UP000886818">
    <property type="component" value="Chromosome"/>
</dbReference>
<evidence type="ECO:0000259" key="1">
    <source>
        <dbReference type="Pfam" id="PF09989"/>
    </source>
</evidence>
<dbReference type="InterPro" id="IPR051805">
    <property type="entry name" value="Dehydratase_Activator_Redct"/>
</dbReference>
<feature type="domain" description="DUF2229" evidence="1">
    <location>
        <begin position="4"/>
        <end position="220"/>
    </location>
</feature>
<organism evidence="2 3">
    <name type="scientific">Crassaminicella indica</name>
    <dbReference type="NCBI Taxonomy" id="2855394"/>
    <lineage>
        <taxon>Bacteria</taxon>
        <taxon>Bacillati</taxon>
        <taxon>Bacillota</taxon>
        <taxon>Clostridia</taxon>
        <taxon>Eubacteriales</taxon>
        <taxon>Clostridiaceae</taxon>
        <taxon>Crassaminicella</taxon>
    </lineage>
</organism>
<dbReference type="PANTHER" id="PTHR32329">
    <property type="entry name" value="BIFUNCTIONAL PROTEIN [INCLUDES 2-HYDROXYACYL-COA DEHYDRATASE (N-TER) AND ITS ACTIVATOR DOMAIN (C_TERM)-RELATED"/>
    <property type="match status" value="1"/>
</dbReference>
<proteinExistence type="predicted"/>
<gene>
    <name evidence="2" type="ORF">KVH43_07010</name>
</gene>